<dbReference type="EMBL" id="LFYR01001637">
    <property type="protein sequence ID" value="KMZ60124.1"/>
    <property type="molecule type" value="Genomic_DNA"/>
</dbReference>
<comment type="caution">
    <text evidence="1">The sequence shown here is derived from an EMBL/GenBank/DDBJ whole genome shotgun (WGS) entry which is preliminary data.</text>
</comment>
<dbReference type="STRING" id="29655.A0A0K9NTN7"/>
<name>A0A0K9NTN7_ZOSMR</name>
<accession>A0A0K9NTN7</accession>
<reference evidence="2" key="1">
    <citation type="journal article" date="2016" name="Nature">
        <title>The genome of the seagrass Zostera marina reveals angiosperm adaptation to the sea.</title>
        <authorList>
            <person name="Olsen J.L."/>
            <person name="Rouze P."/>
            <person name="Verhelst B."/>
            <person name="Lin Y.-C."/>
            <person name="Bayer T."/>
            <person name="Collen J."/>
            <person name="Dattolo E."/>
            <person name="De Paoli E."/>
            <person name="Dittami S."/>
            <person name="Maumus F."/>
            <person name="Michel G."/>
            <person name="Kersting A."/>
            <person name="Lauritano C."/>
            <person name="Lohaus R."/>
            <person name="Toepel M."/>
            <person name="Tonon T."/>
            <person name="Vanneste K."/>
            <person name="Amirebrahimi M."/>
            <person name="Brakel J."/>
            <person name="Bostroem C."/>
            <person name="Chovatia M."/>
            <person name="Grimwood J."/>
            <person name="Jenkins J.W."/>
            <person name="Jueterbock A."/>
            <person name="Mraz A."/>
            <person name="Stam W.T."/>
            <person name="Tice H."/>
            <person name="Bornberg-Bauer E."/>
            <person name="Green P.J."/>
            <person name="Pearson G.A."/>
            <person name="Procaccini G."/>
            <person name="Duarte C.M."/>
            <person name="Schmutz J."/>
            <person name="Reusch T.B.H."/>
            <person name="Van de Peer Y."/>
        </authorList>
    </citation>
    <scope>NUCLEOTIDE SEQUENCE [LARGE SCALE GENOMIC DNA]</scope>
    <source>
        <strain evidence="2">cv. Finnish</strain>
    </source>
</reference>
<gene>
    <name evidence="1" type="ORF">ZOSMA_607G00040</name>
</gene>
<dbReference type="OrthoDB" id="9411774at2759"/>
<evidence type="ECO:0008006" key="3">
    <source>
        <dbReference type="Google" id="ProtNLM"/>
    </source>
</evidence>
<dbReference type="AlphaFoldDB" id="A0A0K9NTN7"/>
<dbReference type="Proteomes" id="UP000036987">
    <property type="component" value="Unassembled WGS sequence"/>
</dbReference>
<organism evidence="1 2">
    <name type="scientific">Zostera marina</name>
    <name type="common">Eelgrass</name>
    <dbReference type="NCBI Taxonomy" id="29655"/>
    <lineage>
        <taxon>Eukaryota</taxon>
        <taxon>Viridiplantae</taxon>
        <taxon>Streptophyta</taxon>
        <taxon>Embryophyta</taxon>
        <taxon>Tracheophyta</taxon>
        <taxon>Spermatophyta</taxon>
        <taxon>Magnoliopsida</taxon>
        <taxon>Liliopsida</taxon>
        <taxon>Zosteraceae</taxon>
        <taxon>Zostera</taxon>
    </lineage>
</organism>
<evidence type="ECO:0000313" key="2">
    <source>
        <dbReference type="Proteomes" id="UP000036987"/>
    </source>
</evidence>
<proteinExistence type="predicted"/>
<evidence type="ECO:0000313" key="1">
    <source>
        <dbReference type="EMBL" id="KMZ60124.1"/>
    </source>
</evidence>
<protein>
    <recommendedName>
        <fullName evidence="3">C2H2-type domain-containing protein</fullName>
    </recommendedName>
</protein>
<keyword evidence="2" id="KW-1185">Reference proteome</keyword>
<sequence>MGLSSMPLSSDCDIVIKKEKGYACSVYGIKFISGQALGGHMKRYRTVVQPIIRNSPQSTQPSYHFPFDLNFPAPFEESDLAELTNSSQPPSPSKSIR</sequence>